<dbReference type="Proteomes" id="UP001603418">
    <property type="component" value="Unassembled WGS sequence"/>
</dbReference>
<sequence length="380" mass="40816">MVTAAITAGLTLPASAAGPEDASVARGGHGATQAALDSVVREGPPGGIALAERGRTTWAGRAGTADPATGRKPRADGRFRIGSITKTFVATVMLQLEAEGKLSLDDTVDDWLPGLVAGNGNDGSKVELVRLLNHTSGIYSYTDDETFKRKEFSTDFLRHRYDTWTPRRIVRLAMSHRPDFAPGDGWSYSDTNYVIASMVIQKATGHTYAHEIEHRVLRPLGLDSTSVPGTSARLPGPSGRAYSKLTGELAGPGEPDSAIYDVTELNPSFAGAAGEMISNNRDLNRFYRALFSGRLLQKPQLEKMMTTVSIENVPNFSYGLGLMKMTLPCGTEVWGHNGGIQGSISETMATADGDHVLSLNFNGDWNVHEQRVVDAEFCGS</sequence>
<comment type="caution">
    <text evidence="3">The sequence shown here is derived from an EMBL/GenBank/DDBJ whole genome shotgun (WGS) entry which is preliminary data.</text>
</comment>
<dbReference type="PANTHER" id="PTHR46825">
    <property type="entry name" value="D-ALANYL-D-ALANINE-CARBOXYPEPTIDASE/ENDOPEPTIDASE AMPH"/>
    <property type="match status" value="1"/>
</dbReference>
<feature type="domain" description="Beta-lactamase-related" evidence="2">
    <location>
        <begin position="47"/>
        <end position="363"/>
    </location>
</feature>
<protein>
    <submittedName>
        <fullName evidence="3">Serine hydrolase domain-containing protein</fullName>
        <ecNumber evidence="3">3.-.-.-</ecNumber>
    </submittedName>
</protein>
<dbReference type="Pfam" id="PF00144">
    <property type="entry name" value="Beta-lactamase"/>
    <property type="match status" value="1"/>
</dbReference>
<dbReference type="InterPro" id="IPR001466">
    <property type="entry name" value="Beta-lactam-related"/>
</dbReference>
<feature type="region of interest" description="Disordered" evidence="1">
    <location>
        <begin position="55"/>
        <end position="76"/>
    </location>
</feature>
<dbReference type="SUPFAM" id="SSF56601">
    <property type="entry name" value="beta-lactamase/transpeptidase-like"/>
    <property type="match status" value="1"/>
</dbReference>
<dbReference type="EC" id="3.-.-.-" evidence="3"/>
<evidence type="ECO:0000313" key="4">
    <source>
        <dbReference type="Proteomes" id="UP001603418"/>
    </source>
</evidence>
<dbReference type="RefSeq" id="WP_030778039.1">
    <property type="nucleotide sequence ID" value="NZ_JBEYZS010000042.1"/>
</dbReference>
<reference evidence="3 4" key="1">
    <citation type="submission" date="2024-10" db="EMBL/GenBank/DDBJ databases">
        <title>The Natural Products Discovery Center: Release of the First 8490 Sequenced Strains for Exploring Actinobacteria Biosynthetic Diversity.</title>
        <authorList>
            <person name="Kalkreuter E."/>
            <person name="Kautsar S.A."/>
            <person name="Yang D."/>
            <person name="Bader C.D."/>
            <person name="Teijaro C.N."/>
            <person name="Fluegel L."/>
            <person name="Davis C.M."/>
            <person name="Simpson J.R."/>
            <person name="Lauterbach L."/>
            <person name="Steele A.D."/>
            <person name="Gui C."/>
            <person name="Meng S."/>
            <person name="Li G."/>
            <person name="Viehrig K."/>
            <person name="Ye F."/>
            <person name="Su P."/>
            <person name="Kiefer A.F."/>
            <person name="Nichols A."/>
            <person name="Cepeda A.J."/>
            <person name="Yan W."/>
            <person name="Fan B."/>
            <person name="Jiang Y."/>
            <person name="Adhikari A."/>
            <person name="Zheng C.-J."/>
            <person name="Schuster L."/>
            <person name="Cowan T.M."/>
            <person name="Smanski M.J."/>
            <person name="Chevrette M.G."/>
            <person name="De Carvalho L.P.S."/>
            <person name="Shen B."/>
        </authorList>
    </citation>
    <scope>NUCLEOTIDE SEQUENCE [LARGE SCALE GENOMIC DNA]</scope>
    <source>
        <strain evidence="3 4">NPDC013366</strain>
    </source>
</reference>
<evidence type="ECO:0000259" key="2">
    <source>
        <dbReference type="Pfam" id="PF00144"/>
    </source>
</evidence>
<evidence type="ECO:0000313" key="3">
    <source>
        <dbReference type="EMBL" id="MFF9883420.1"/>
    </source>
</evidence>
<dbReference type="Gene3D" id="3.40.710.10">
    <property type="entry name" value="DD-peptidase/beta-lactamase superfamily"/>
    <property type="match status" value="1"/>
</dbReference>
<organism evidence="3 4">
    <name type="scientific">Streptomyces eurythermus</name>
    <dbReference type="NCBI Taxonomy" id="42237"/>
    <lineage>
        <taxon>Bacteria</taxon>
        <taxon>Bacillati</taxon>
        <taxon>Actinomycetota</taxon>
        <taxon>Actinomycetes</taxon>
        <taxon>Kitasatosporales</taxon>
        <taxon>Streptomycetaceae</taxon>
        <taxon>Streptomyces</taxon>
    </lineage>
</organism>
<name>A0ABW6YX47_9ACTN</name>
<dbReference type="EMBL" id="JBICBM010000007">
    <property type="protein sequence ID" value="MFF9883420.1"/>
    <property type="molecule type" value="Genomic_DNA"/>
</dbReference>
<gene>
    <name evidence="3" type="ORF">ACF1HC_17735</name>
</gene>
<proteinExistence type="predicted"/>
<keyword evidence="4" id="KW-1185">Reference proteome</keyword>
<evidence type="ECO:0000256" key="1">
    <source>
        <dbReference type="SAM" id="MobiDB-lite"/>
    </source>
</evidence>
<keyword evidence="3" id="KW-0378">Hydrolase</keyword>
<dbReference type="InterPro" id="IPR012338">
    <property type="entry name" value="Beta-lactam/transpept-like"/>
</dbReference>
<dbReference type="GO" id="GO:0016787">
    <property type="term" value="F:hydrolase activity"/>
    <property type="evidence" value="ECO:0007669"/>
    <property type="project" value="UniProtKB-KW"/>
</dbReference>
<dbReference type="PANTHER" id="PTHR46825:SF7">
    <property type="entry name" value="D-ALANYL-D-ALANINE CARBOXYPEPTIDASE"/>
    <property type="match status" value="1"/>
</dbReference>
<accession>A0ABW6YX47</accession>
<dbReference type="InterPro" id="IPR050491">
    <property type="entry name" value="AmpC-like"/>
</dbReference>